<dbReference type="GO" id="GO:0005634">
    <property type="term" value="C:nucleus"/>
    <property type="evidence" value="ECO:0007669"/>
    <property type="project" value="TreeGrafter"/>
</dbReference>
<dbReference type="GO" id="GO:0000785">
    <property type="term" value="C:chromatin"/>
    <property type="evidence" value="ECO:0007669"/>
    <property type="project" value="TreeGrafter"/>
</dbReference>
<dbReference type="GO" id="GO:0010468">
    <property type="term" value="P:regulation of gene expression"/>
    <property type="evidence" value="ECO:0007669"/>
    <property type="project" value="TreeGrafter"/>
</dbReference>
<dbReference type="InterPro" id="IPR003347">
    <property type="entry name" value="JmjC_dom"/>
</dbReference>
<organism evidence="2 3">
    <name type="scientific">Glossina austeni</name>
    <name type="common">Savannah tsetse fly</name>
    <dbReference type="NCBI Taxonomy" id="7395"/>
    <lineage>
        <taxon>Eukaryota</taxon>
        <taxon>Metazoa</taxon>
        <taxon>Ecdysozoa</taxon>
        <taxon>Arthropoda</taxon>
        <taxon>Hexapoda</taxon>
        <taxon>Insecta</taxon>
        <taxon>Pterygota</taxon>
        <taxon>Neoptera</taxon>
        <taxon>Endopterygota</taxon>
        <taxon>Diptera</taxon>
        <taxon>Brachycera</taxon>
        <taxon>Muscomorpha</taxon>
        <taxon>Hippoboscoidea</taxon>
        <taxon>Glossinidae</taxon>
        <taxon>Glossina</taxon>
    </lineage>
</organism>
<evidence type="ECO:0000313" key="2">
    <source>
        <dbReference type="EnsemblMetazoa" id="GAUT049580-PA"/>
    </source>
</evidence>
<name>A0A1A9VW67_GLOAU</name>
<dbReference type="Gene3D" id="2.60.120.650">
    <property type="entry name" value="Cupin"/>
    <property type="match status" value="1"/>
</dbReference>
<dbReference type="VEuPathDB" id="VectorBase:GAUT049580"/>
<dbReference type="GO" id="GO:0051864">
    <property type="term" value="F:histone H3K36 demethylase activity"/>
    <property type="evidence" value="ECO:0007669"/>
    <property type="project" value="TreeGrafter"/>
</dbReference>
<proteinExistence type="predicted"/>
<dbReference type="Proteomes" id="UP000078200">
    <property type="component" value="Unassembled WGS sequence"/>
</dbReference>
<evidence type="ECO:0000313" key="3">
    <source>
        <dbReference type="Proteomes" id="UP000078200"/>
    </source>
</evidence>
<sequence>MITFPFDFHAGFNHCFNCAETTNFAMERWIEYGKHSNQCTCNDNVVKIPMNAFVKRFQPERYQDWLAGTDYGQHSAFLPNAVAPSPLALSLEVLDNRSNENAYLCFIHLDLLLIVGRCASFTL</sequence>
<dbReference type="PANTHER" id="PTHR10694">
    <property type="entry name" value="LYSINE-SPECIFIC DEMETHYLASE"/>
    <property type="match status" value="1"/>
</dbReference>
<feature type="domain" description="JmjC" evidence="1">
    <location>
        <begin position="1"/>
        <end position="41"/>
    </location>
</feature>
<evidence type="ECO:0000259" key="1">
    <source>
        <dbReference type="PROSITE" id="PS51184"/>
    </source>
</evidence>
<dbReference type="GO" id="GO:0032454">
    <property type="term" value="F:histone H3K9 demethylase activity"/>
    <property type="evidence" value="ECO:0007669"/>
    <property type="project" value="TreeGrafter"/>
</dbReference>
<accession>A0A1A9VW67</accession>
<dbReference type="EnsemblMetazoa" id="GAUT049580-RA">
    <property type="protein sequence ID" value="GAUT049580-PA"/>
    <property type="gene ID" value="GAUT049580"/>
</dbReference>
<dbReference type="AlphaFoldDB" id="A0A1A9VW67"/>
<keyword evidence="3" id="KW-1185">Reference proteome</keyword>
<protein>
    <submittedName>
        <fullName evidence="2">JmjC domain-containing protein</fullName>
    </submittedName>
</protein>
<dbReference type="PANTHER" id="PTHR10694:SF129">
    <property type="entry name" value="LYSINE-SPECIFIC DEMETHYLASE 4B-RELATED"/>
    <property type="match status" value="1"/>
</dbReference>
<dbReference type="STRING" id="7395.A0A1A9VW67"/>
<dbReference type="PROSITE" id="PS51184">
    <property type="entry name" value="JMJC"/>
    <property type="match status" value="1"/>
</dbReference>
<reference evidence="2" key="1">
    <citation type="submission" date="2020-05" db="UniProtKB">
        <authorList>
            <consortium name="EnsemblMetazoa"/>
        </authorList>
    </citation>
    <scope>IDENTIFICATION</scope>
    <source>
        <strain evidence="2">TTRI</strain>
    </source>
</reference>